<dbReference type="PROSITE" id="PS50048">
    <property type="entry name" value="ZN2_CY6_FUNGAL_2"/>
    <property type="match status" value="1"/>
</dbReference>
<dbReference type="InterPro" id="IPR001138">
    <property type="entry name" value="Zn2Cys6_DnaBD"/>
</dbReference>
<dbReference type="InterPro" id="IPR052360">
    <property type="entry name" value="Transcr_Regulatory_Proteins"/>
</dbReference>
<dbReference type="GO" id="GO:0008270">
    <property type="term" value="F:zinc ion binding"/>
    <property type="evidence" value="ECO:0007669"/>
    <property type="project" value="InterPro"/>
</dbReference>
<sequence length="562" mass="64138">MQAQTHIIEFPSLKSSQRYGAKVKTGCITCKSRRIRCDEGKPNCQKCTGTGRQCGGYVQAKGTAKHKQNGAQDLIQSIIRFSSPASVPTLSVSSDSAQYLEFFHTTAGRTLCSNYDNNFWRRLAPQMAQTEPSVRHALIALAYLNRAESGTIKNAAVSLSVDRRGLLFHHYNKSVRHLIERINDASYTPEIGLVTCLLFICIEFLRANYHTAFTHLYNGVKVISEWYQNYSKDGTSTKNSVPSISEITRAAFESGTTMTEIVPMFFRTVTCALLFGVEIEKIIGMPVTTPRSFDHRPFYDIYDARTASLEFQNASLAFIRDTAPRSFPPPKVRRKTIALQERLLEGHRSWWHAFEVFERSTQLSPEEKAMASELKAGWYAIFIAVACVTSVEQTPYDAYIDYFKAVVRHIKRVFDYKGLPQQPAANFTFEVMLLPLLYFALQRCRCPTTRREALAQMERNAPREALWDYDQHALVSRRVIDIEEEEVDPVTGWPVEDTRLWCAVLDGSIESTGGFWVNFARATWVVEGARRHEEALGGKEEEEEYPGFRKRGDNQWQEWFQL</sequence>
<dbReference type="Proteomes" id="UP000799753">
    <property type="component" value="Unassembled WGS sequence"/>
</dbReference>
<keyword evidence="1" id="KW-0479">Metal-binding</keyword>
<proteinExistence type="predicted"/>
<protein>
    <recommendedName>
        <fullName evidence="7">Zn(2)-C6 fungal-type domain-containing protein</fullName>
    </recommendedName>
</protein>
<organism evidence="8 9">
    <name type="scientific">Massarina eburnea CBS 473.64</name>
    <dbReference type="NCBI Taxonomy" id="1395130"/>
    <lineage>
        <taxon>Eukaryota</taxon>
        <taxon>Fungi</taxon>
        <taxon>Dikarya</taxon>
        <taxon>Ascomycota</taxon>
        <taxon>Pezizomycotina</taxon>
        <taxon>Dothideomycetes</taxon>
        <taxon>Pleosporomycetidae</taxon>
        <taxon>Pleosporales</taxon>
        <taxon>Massarineae</taxon>
        <taxon>Massarinaceae</taxon>
        <taxon>Massarina</taxon>
    </lineage>
</organism>
<evidence type="ECO:0000256" key="3">
    <source>
        <dbReference type="ARBA" id="ARBA00023015"/>
    </source>
</evidence>
<gene>
    <name evidence="8" type="ORF">P280DRAFT_452890</name>
</gene>
<keyword evidence="3" id="KW-0805">Transcription regulation</keyword>
<dbReference type="InterPro" id="IPR036864">
    <property type="entry name" value="Zn2-C6_fun-type_DNA-bd_sf"/>
</dbReference>
<dbReference type="InterPro" id="IPR021858">
    <property type="entry name" value="Fun_TF"/>
</dbReference>
<dbReference type="OrthoDB" id="2593732at2759"/>
<dbReference type="GO" id="GO:0000981">
    <property type="term" value="F:DNA-binding transcription factor activity, RNA polymerase II-specific"/>
    <property type="evidence" value="ECO:0007669"/>
    <property type="project" value="InterPro"/>
</dbReference>
<evidence type="ECO:0000256" key="2">
    <source>
        <dbReference type="ARBA" id="ARBA00022833"/>
    </source>
</evidence>
<keyword evidence="9" id="KW-1185">Reference proteome</keyword>
<name>A0A6A6S1F7_9PLEO</name>
<evidence type="ECO:0000313" key="9">
    <source>
        <dbReference type="Proteomes" id="UP000799753"/>
    </source>
</evidence>
<evidence type="ECO:0000259" key="7">
    <source>
        <dbReference type="PROSITE" id="PS50048"/>
    </source>
</evidence>
<evidence type="ECO:0000256" key="6">
    <source>
        <dbReference type="ARBA" id="ARBA00023242"/>
    </source>
</evidence>
<dbReference type="PANTHER" id="PTHR36206:SF4">
    <property type="entry name" value="HYPOTHETICAL CONSERVED PROTEIN (EUROFUNG)-RELATED"/>
    <property type="match status" value="1"/>
</dbReference>
<keyword evidence="4" id="KW-0238">DNA-binding</keyword>
<dbReference type="Pfam" id="PF00172">
    <property type="entry name" value="Zn_clus"/>
    <property type="match status" value="1"/>
</dbReference>
<keyword evidence="2" id="KW-0862">Zinc</keyword>
<dbReference type="Gene3D" id="4.10.240.10">
    <property type="entry name" value="Zn(2)-C6 fungal-type DNA-binding domain"/>
    <property type="match status" value="1"/>
</dbReference>
<feature type="domain" description="Zn(2)-C6 fungal-type" evidence="7">
    <location>
        <begin position="26"/>
        <end position="54"/>
    </location>
</feature>
<dbReference type="SMART" id="SM00066">
    <property type="entry name" value="GAL4"/>
    <property type="match status" value="1"/>
</dbReference>
<dbReference type="AlphaFoldDB" id="A0A6A6S1F7"/>
<dbReference type="EMBL" id="MU006785">
    <property type="protein sequence ID" value="KAF2640268.1"/>
    <property type="molecule type" value="Genomic_DNA"/>
</dbReference>
<dbReference type="PANTHER" id="PTHR36206">
    <property type="entry name" value="ASPERCRYPTIN BIOSYNTHESIS CLUSTER-SPECIFIC TRANSCRIPTION REGULATOR ATNN-RELATED"/>
    <property type="match status" value="1"/>
</dbReference>
<keyword evidence="5" id="KW-0804">Transcription</keyword>
<accession>A0A6A6S1F7</accession>
<dbReference type="CDD" id="cd00067">
    <property type="entry name" value="GAL4"/>
    <property type="match status" value="1"/>
</dbReference>
<evidence type="ECO:0000256" key="4">
    <source>
        <dbReference type="ARBA" id="ARBA00023125"/>
    </source>
</evidence>
<dbReference type="GO" id="GO:0003677">
    <property type="term" value="F:DNA binding"/>
    <property type="evidence" value="ECO:0007669"/>
    <property type="project" value="UniProtKB-KW"/>
</dbReference>
<dbReference type="Pfam" id="PF11951">
    <property type="entry name" value="Fungal_trans_2"/>
    <property type="match status" value="1"/>
</dbReference>
<evidence type="ECO:0000256" key="5">
    <source>
        <dbReference type="ARBA" id="ARBA00023163"/>
    </source>
</evidence>
<keyword evidence="6" id="KW-0539">Nucleus</keyword>
<reference evidence="8" key="1">
    <citation type="journal article" date="2020" name="Stud. Mycol.">
        <title>101 Dothideomycetes genomes: a test case for predicting lifestyles and emergence of pathogens.</title>
        <authorList>
            <person name="Haridas S."/>
            <person name="Albert R."/>
            <person name="Binder M."/>
            <person name="Bloem J."/>
            <person name="Labutti K."/>
            <person name="Salamov A."/>
            <person name="Andreopoulos B."/>
            <person name="Baker S."/>
            <person name="Barry K."/>
            <person name="Bills G."/>
            <person name="Bluhm B."/>
            <person name="Cannon C."/>
            <person name="Castanera R."/>
            <person name="Culley D."/>
            <person name="Daum C."/>
            <person name="Ezra D."/>
            <person name="Gonzalez J."/>
            <person name="Henrissat B."/>
            <person name="Kuo A."/>
            <person name="Liang C."/>
            <person name="Lipzen A."/>
            <person name="Lutzoni F."/>
            <person name="Magnuson J."/>
            <person name="Mondo S."/>
            <person name="Nolan M."/>
            <person name="Ohm R."/>
            <person name="Pangilinan J."/>
            <person name="Park H.-J."/>
            <person name="Ramirez L."/>
            <person name="Alfaro M."/>
            <person name="Sun H."/>
            <person name="Tritt A."/>
            <person name="Yoshinaga Y."/>
            <person name="Zwiers L.-H."/>
            <person name="Turgeon B."/>
            <person name="Goodwin S."/>
            <person name="Spatafora J."/>
            <person name="Crous P."/>
            <person name="Grigoriev I."/>
        </authorList>
    </citation>
    <scope>NUCLEOTIDE SEQUENCE</scope>
    <source>
        <strain evidence="8">CBS 473.64</strain>
    </source>
</reference>
<dbReference type="PROSITE" id="PS00463">
    <property type="entry name" value="ZN2_CY6_FUNGAL_1"/>
    <property type="match status" value="1"/>
</dbReference>
<evidence type="ECO:0000313" key="8">
    <source>
        <dbReference type="EMBL" id="KAF2640268.1"/>
    </source>
</evidence>
<dbReference type="SUPFAM" id="SSF57701">
    <property type="entry name" value="Zn2/Cys6 DNA-binding domain"/>
    <property type="match status" value="1"/>
</dbReference>
<evidence type="ECO:0000256" key="1">
    <source>
        <dbReference type="ARBA" id="ARBA00022723"/>
    </source>
</evidence>